<evidence type="ECO:0000256" key="2">
    <source>
        <dbReference type="ARBA" id="ARBA00001946"/>
    </source>
</evidence>
<dbReference type="SUPFAM" id="SSF55811">
    <property type="entry name" value="Nudix"/>
    <property type="match status" value="1"/>
</dbReference>
<comment type="cofactor">
    <cofactor evidence="1">
        <name>Mn(2+)</name>
        <dbReference type="ChEBI" id="CHEBI:29035"/>
    </cofactor>
</comment>
<keyword evidence="9" id="KW-1185">Reference proteome</keyword>
<evidence type="ECO:0000313" key="8">
    <source>
        <dbReference type="EMBL" id="NHE59367.1"/>
    </source>
</evidence>
<accession>A0ABX0HCH6</accession>
<comment type="cofactor">
    <cofactor evidence="2">
        <name>Mg(2+)</name>
        <dbReference type="ChEBI" id="CHEBI:18420"/>
    </cofactor>
</comment>
<keyword evidence="5" id="KW-0460">Magnesium</keyword>
<keyword evidence="3" id="KW-0479">Metal-binding</keyword>
<dbReference type="Pfam" id="PF00293">
    <property type="entry name" value="NUDIX"/>
    <property type="match status" value="1"/>
</dbReference>
<evidence type="ECO:0000256" key="1">
    <source>
        <dbReference type="ARBA" id="ARBA00001936"/>
    </source>
</evidence>
<dbReference type="PROSITE" id="PS51462">
    <property type="entry name" value="NUDIX"/>
    <property type="match status" value="1"/>
</dbReference>
<dbReference type="InterPro" id="IPR000086">
    <property type="entry name" value="NUDIX_hydrolase_dom"/>
</dbReference>
<evidence type="ECO:0000256" key="4">
    <source>
        <dbReference type="ARBA" id="ARBA00022801"/>
    </source>
</evidence>
<dbReference type="PANTHER" id="PTHR12992">
    <property type="entry name" value="NUDIX HYDROLASE"/>
    <property type="match status" value="1"/>
</dbReference>
<evidence type="ECO:0000313" key="9">
    <source>
        <dbReference type="Proteomes" id="UP000649799"/>
    </source>
</evidence>
<evidence type="ECO:0000256" key="5">
    <source>
        <dbReference type="ARBA" id="ARBA00022842"/>
    </source>
</evidence>
<reference evidence="8 9" key="1">
    <citation type="submission" date="2020-03" db="EMBL/GenBank/DDBJ databases">
        <title>Cyclobacterium plantarum sp. nov., a marine bacterium isolated from a coastal-marine wetland.</title>
        <authorList>
            <person name="Sanchez-Porro C."/>
            <person name="Ventosa A."/>
            <person name="Amoozegar M."/>
        </authorList>
    </citation>
    <scope>NUCLEOTIDE SEQUENCE [LARGE SCALE GENOMIC DNA]</scope>
    <source>
        <strain evidence="8 9">GBPx2</strain>
    </source>
</reference>
<protein>
    <submittedName>
        <fullName evidence="8">CoA pyrophosphatase</fullName>
    </submittedName>
</protein>
<gene>
    <name evidence="8" type="ORF">G9Q97_21355</name>
</gene>
<dbReference type="CDD" id="cd03426">
    <property type="entry name" value="NUDIX_CoAse_Nudt7"/>
    <property type="match status" value="1"/>
</dbReference>
<proteinExistence type="predicted"/>
<name>A0ABX0HCH6_9BACT</name>
<dbReference type="EMBL" id="JAANYN010000012">
    <property type="protein sequence ID" value="NHE59367.1"/>
    <property type="molecule type" value="Genomic_DNA"/>
</dbReference>
<organism evidence="8 9">
    <name type="scientific">Cyclobacterium plantarum</name>
    <dbReference type="NCBI Taxonomy" id="2716263"/>
    <lineage>
        <taxon>Bacteria</taxon>
        <taxon>Pseudomonadati</taxon>
        <taxon>Bacteroidota</taxon>
        <taxon>Cytophagia</taxon>
        <taxon>Cytophagales</taxon>
        <taxon>Cyclobacteriaceae</taxon>
        <taxon>Cyclobacterium</taxon>
    </lineage>
</organism>
<dbReference type="Gene3D" id="3.90.79.10">
    <property type="entry name" value="Nucleoside Triphosphate Pyrophosphohydrolase"/>
    <property type="match status" value="1"/>
</dbReference>
<dbReference type="InterPro" id="IPR015797">
    <property type="entry name" value="NUDIX_hydrolase-like_dom_sf"/>
</dbReference>
<evidence type="ECO:0000256" key="6">
    <source>
        <dbReference type="ARBA" id="ARBA00023211"/>
    </source>
</evidence>
<dbReference type="Proteomes" id="UP000649799">
    <property type="component" value="Unassembled WGS sequence"/>
</dbReference>
<evidence type="ECO:0000256" key="3">
    <source>
        <dbReference type="ARBA" id="ARBA00022723"/>
    </source>
</evidence>
<dbReference type="PANTHER" id="PTHR12992:SF11">
    <property type="entry name" value="MITOCHONDRIAL COENZYME A DIPHOSPHATASE NUDT8"/>
    <property type="match status" value="1"/>
</dbReference>
<feature type="domain" description="Nudix hydrolase" evidence="7">
    <location>
        <begin position="44"/>
        <end position="179"/>
    </location>
</feature>
<dbReference type="RefSeq" id="WP_166150680.1">
    <property type="nucleotide sequence ID" value="NZ_JAANYN010000012.1"/>
</dbReference>
<dbReference type="InterPro" id="IPR045121">
    <property type="entry name" value="CoAse"/>
</dbReference>
<keyword evidence="4" id="KW-0378">Hydrolase</keyword>
<evidence type="ECO:0000259" key="7">
    <source>
        <dbReference type="PROSITE" id="PS51462"/>
    </source>
</evidence>
<sequence length="211" mass="23564">MEFIELIKVLETGLRQPLPGRLGQAHMAPVPLEEARFDQKRLATARKGAVLLLFCPGPEGISIPFIKRAVYEGVHSGQIALPGGKMDAGDHDLSYTALRETEEEIGVDRKSITLLGNLSDLYIPPSNFSVRPFVGYASQTPSFKIDPREVDHLVTCNFETLLNREMQKEKLVFTSKGTTIKAPYYEINKEVVWGATAMILSEFLTLWKKIS</sequence>
<comment type="caution">
    <text evidence="8">The sequence shown here is derived from an EMBL/GenBank/DDBJ whole genome shotgun (WGS) entry which is preliminary data.</text>
</comment>
<keyword evidence="6" id="KW-0464">Manganese</keyword>